<evidence type="ECO:0000313" key="1">
    <source>
        <dbReference type="EMBL" id="RSJ96237.1"/>
    </source>
</evidence>
<dbReference type="RefSeq" id="WP_125387802.1">
    <property type="nucleotide sequence ID" value="NZ_RJPU01000002.1"/>
</dbReference>
<sequence>MKISKLLLIVFIGLLGIGTLSACSQQKKIGQKEKVTLTEEEKKIIRKQEEALALFLVNNFEDIEKIEFISIVKGGFGTSDVAYMKINDELLVDSNLQDTYDINHYSLGYHQSSKFLVRKEVPSSFSNTDELKVKVMYYEGRK</sequence>
<proteinExistence type="predicted"/>
<comment type="caution">
    <text evidence="1">The sequence shown here is derived from an EMBL/GenBank/DDBJ whole genome shotgun (WGS) entry which is preliminary data.</text>
</comment>
<dbReference type="AlphaFoldDB" id="A0A428HK91"/>
<dbReference type="EMBL" id="RJPU01000002">
    <property type="protein sequence ID" value="RSJ96237.1"/>
    <property type="molecule type" value="Genomic_DNA"/>
</dbReference>
<dbReference type="Proteomes" id="UP000278843">
    <property type="component" value="Unassembled WGS sequence"/>
</dbReference>
<accession>A0A428HK91</accession>
<dbReference type="PROSITE" id="PS51257">
    <property type="entry name" value="PROKAR_LIPOPROTEIN"/>
    <property type="match status" value="1"/>
</dbReference>
<gene>
    <name evidence="1" type="ORF">D8790_04840</name>
</gene>
<reference evidence="1 2" key="1">
    <citation type="submission" date="2018-11" db="EMBL/GenBank/DDBJ databases">
        <title>Species Designations Belie Phenotypic and Genotypic Heterogeneity in Oral Streptococci.</title>
        <authorList>
            <person name="Velsko I."/>
        </authorList>
    </citation>
    <scope>NUCLEOTIDE SEQUENCE [LARGE SCALE GENOMIC DNA]</scope>
    <source>
        <strain evidence="1 2">BCC13</strain>
    </source>
</reference>
<evidence type="ECO:0008006" key="3">
    <source>
        <dbReference type="Google" id="ProtNLM"/>
    </source>
</evidence>
<organism evidence="1 2">
    <name type="scientific">Streptococcus cristatus</name>
    <dbReference type="NCBI Taxonomy" id="45634"/>
    <lineage>
        <taxon>Bacteria</taxon>
        <taxon>Bacillati</taxon>
        <taxon>Bacillota</taxon>
        <taxon>Bacilli</taxon>
        <taxon>Lactobacillales</taxon>
        <taxon>Streptococcaceae</taxon>
        <taxon>Streptococcus</taxon>
    </lineage>
</organism>
<name>A0A428HK91_STRCR</name>
<protein>
    <recommendedName>
        <fullName evidence="3">Lipoprotein</fullName>
    </recommendedName>
</protein>
<evidence type="ECO:0000313" key="2">
    <source>
        <dbReference type="Proteomes" id="UP000278843"/>
    </source>
</evidence>